<accession>A0ACC2X1T0</accession>
<comment type="caution">
    <text evidence="1">The sequence shown here is derived from an EMBL/GenBank/DDBJ whole genome shotgun (WGS) entry which is preliminary data.</text>
</comment>
<sequence>MSVSISPETHLGFERPFDRQVPTSLSVHNPNSKPVAYKVKVTAPKSYVVKPNSGRIEPGETVTVQVILQPMKEEPAINAKSRDKFLLQSCIISVEQEGRPLHDLWSEITDKSSIHEHKLRCVFLPGRGAIPEEAHNGAGDVSRFEDSTFTQARDSHAREASVEPTSPHAFQDTNQTPVRESASTPSSTVAPSRPAFQTQPSNTFVPGPAISSLVQHPPASSPALESSSLEDKLSAAQREIERLKQQLADPQATGLRKRTTGAASEKAEQVTHQAGTAIQQVAQTGVSVPTVVAIAFTVFVVTYLFL</sequence>
<keyword evidence="2" id="KW-1185">Reference proteome</keyword>
<dbReference type="Proteomes" id="UP001243375">
    <property type="component" value="Unassembled WGS sequence"/>
</dbReference>
<gene>
    <name evidence="1" type="ORF">QFC22_004426</name>
</gene>
<reference evidence="1" key="1">
    <citation type="submission" date="2023-04" db="EMBL/GenBank/DDBJ databases">
        <title>Draft Genome sequencing of Naganishia species isolated from polar environments using Oxford Nanopore Technology.</title>
        <authorList>
            <person name="Leo P."/>
            <person name="Venkateswaran K."/>
        </authorList>
    </citation>
    <scope>NUCLEOTIDE SEQUENCE</scope>
    <source>
        <strain evidence="1">MNA-CCFEE 5425</strain>
    </source>
</reference>
<organism evidence="1 2">
    <name type="scientific">Naganishia vaughanmartiniae</name>
    <dbReference type="NCBI Taxonomy" id="1424756"/>
    <lineage>
        <taxon>Eukaryota</taxon>
        <taxon>Fungi</taxon>
        <taxon>Dikarya</taxon>
        <taxon>Basidiomycota</taxon>
        <taxon>Agaricomycotina</taxon>
        <taxon>Tremellomycetes</taxon>
        <taxon>Filobasidiales</taxon>
        <taxon>Filobasidiaceae</taxon>
        <taxon>Naganishia</taxon>
    </lineage>
</organism>
<name>A0ACC2X1T0_9TREE</name>
<protein>
    <submittedName>
        <fullName evidence="1">Uncharacterized protein</fullName>
    </submittedName>
</protein>
<proteinExistence type="predicted"/>
<evidence type="ECO:0000313" key="2">
    <source>
        <dbReference type="Proteomes" id="UP001243375"/>
    </source>
</evidence>
<evidence type="ECO:0000313" key="1">
    <source>
        <dbReference type="EMBL" id="KAJ9117576.1"/>
    </source>
</evidence>
<dbReference type="EMBL" id="JASBWU010000012">
    <property type="protein sequence ID" value="KAJ9117576.1"/>
    <property type="molecule type" value="Genomic_DNA"/>
</dbReference>